<dbReference type="Proteomes" id="UP001529510">
    <property type="component" value="Unassembled WGS sequence"/>
</dbReference>
<name>A0ABD0R516_CIRMR</name>
<protein>
    <submittedName>
        <fullName evidence="2">Uncharacterized protein</fullName>
    </submittedName>
</protein>
<keyword evidence="3" id="KW-1185">Reference proteome</keyword>
<evidence type="ECO:0000256" key="1">
    <source>
        <dbReference type="SAM" id="MobiDB-lite"/>
    </source>
</evidence>
<feature type="compositionally biased region" description="Polar residues" evidence="1">
    <location>
        <begin position="21"/>
        <end position="63"/>
    </location>
</feature>
<evidence type="ECO:0000313" key="2">
    <source>
        <dbReference type="EMBL" id="KAL0193601.1"/>
    </source>
</evidence>
<comment type="caution">
    <text evidence="2">The sequence shown here is derived from an EMBL/GenBank/DDBJ whole genome shotgun (WGS) entry which is preliminary data.</text>
</comment>
<organism evidence="2 3">
    <name type="scientific">Cirrhinus mrigala</name>
    <name type="common">Mrigala</name>
    <dbReference type="NCBI Taxonomy" id="683832"/>
    <lineage>
        <taxon>Eukaryota</taxon>
        <taxon>Metazoa</taxon>
        <taxon>Chordata</taxon>
        <taxon>Craniata</taxon>
        <taxon>Vertebrata</taxon>
        <taxon>Euteleostomi</taxon>
        <taxon>Actinopterygii</taxon>
        <taxon>Neopterygii</taxon>
        <taxon>Teleostei</taxon>
        <taxon>Ostariophysi</taxon>
        <taxon>Cypriniformes</taxon>
        <taxon>Cyprinidae</taxon>
        <taxon>Labeoninae</taxon>
        <taxon>Labeonini</taxon>
        <taxon>Cirrhinus</taxon>
    </lineage>
</organism>
<feature type="non-terminal residue" evidence="2">
    <location>
        <position position="1"/>
    </location>
</feature>
<gene>
    <name evidence="2" type="ORF">M9458_011897</name>
</gene>
<feature type="non-terminal residue" evidence="2">
    <location>
        <position position="77"/>
    </location>
</feature>
<dbReference type="AlphaFoldDB" id="A0ABD0R516"/>
<proteinExistence type="predicted"/>
<accession>A0ABD0R516</accession>
<evidence type="ECO:0000313" key="3">
    <source>
        <dbReference type="Proteomes" id="UP001529510"/>
    </source>
</evidence>
<feature type="region of interest" description="Disordered" evidence="1">
    <location>
        <begin position="1"/>
        <end position="77"/>
    </location>
</feature>
<feature type="compositionally biased region" description="Acidic residues" evidence="1">
    <location>
        <begin position="65"/>
        <end position="77"/>
    </location>
</feature>
<dbReference type="EMBL" id="JAMKFB020000005">
    <property type="protein sequence ID" value="KAL0193601.1"/>
    <property type="molecule type" value="Genomic_DNA"/>
</dbReference>
<sequence length="77" mass="8129">LEALNDKDPGILDADSENEDSSAAQSLNPESTPASATTEPNLPNSQDPSGELSASQPQPTSTEALLDEEDLLIEEYD</sequence>
<reference evidence="2 3" key="1">
    <citation type="submission" date="2024-05" db="EMBL/GenBank/DDBJ databases">
        <title>Genome sequencing and assembly of Indian major carp, Cirrhinus mrigala (Hamilton, 1822).</title>
        <authorList>
            <person name="Mohindra V."/>
            <person name="Chowdhury L.M."/>
            <person name="Lal K."/>
            <person name="Jena J.K."/>
        </authorList>
    </citation>
    <scope>NUCLEOTIDE SEQUENCE [LARGE SCALE GENOMIC DNA]</scope>
    <source>
        <strain evidence="2">CM1030</strain>
        <tissue evidence="2">Blood</tissue>
    </source>
</reference>
<feature type="compositionally biased region" description="Basic and acidic residues" evidence="1">
    <location>
        <begin position="1"/>
        <end position="10"/>
    </location>
</feature>